<dbReference type="InterPro" id="IPR025442">
    <property type="entry name" value="DUF4185"/>
</dbReference>
<keyword evidence="4" id="KW-1185">Reference proteome</keyword>
<name>A0ABW3SCH0_9BACL</name>
<comment type="caution">
    <text evidence="3">The sequence shown here is derived from an EMBL/GenBank/DDBJ whole genome shotgun (WGS) entry which is preliminary data.</text>
</comment>
<evidence type="ECO:0000256" key="1">
    <source>
        <dbReference type="SAM" id="SignalP"/>
    </source>
</evidence>
<evidence type="ECO:0000313" key="3">
    <source>
        <dbReference type="EMBL" id="MFD1182481.1"/>
    </source>
</evidence>
<sequence>MRSFPLMFLSALLLLTASCGKEPPGVPRTTAPAGETFILKNTANLQQIAQLTGKDSLNHTDRYAVYGTDLGSMFTMGDQTYFVFGDTFGERPEGMTGGGGSFWRSNVMAYSSDSDPSDGITFDGMITDEVGLAKELIPSKKLDYDEMTVIPTHGLAANGAMYLYFMSVQHWGDPGTWDVNHSGVAKSEDGGEHWSVVEGLQWPGDSGFIQVSPFKAGDGEEAEIYFWTIPSGRFGGVKLMRVKERNIEDLGSYEYFTGEDEEGQPRWSKEMNQAKLVVDDTVGELSVIWNPGLERWLMTYLREGQGVVLREGLTPWGPWGDALDLVPAADFPGLYAPFMNDRFLADDGRTIYFALSLWDPYNVFWFKATLEASGPGD</sequence>
<dbReference type="PROSITE" id="PS51257">
    <property type="entry name" value="PROKAR_LIPOPROTEIN"/>
    <property type="match status" value="1"/>
</dbReference>
<dbReference type="SUPFAM" id="SSF50939">
    <property type="entry name" value="Sialidases"/>
    <property type="match status" value="1"/>
</dbReference>
<dbReference type="Pfam" id="PF13810">
    <property type="entry name" value="DUF4185"/>
    <property type="match status" value="1"/>
</dbReference>
<dbReference type="EMBL" id="JBHTKZ010000026">
    <property type="protein sequence ID" value="MFD1182481.1"/>
    <property type="molecule type" value="Genomic_DNA"/>
</dbReference>
<proteinExistence type="predicted"/>
<protein>
    <submittedName>
        <fullName evidence="3">DUF4185 domain-containing protein</fullName>
    </submittedName>
</protein>
<accession>A0ABW3SCH0</accession>
<organism evidence="3 4">
    <name type="scientific">Paenibacillus timonensis</name>
    <dbReference type="NCBI Taxonomy" id="225915"/>
    <lineage>
        <taxon>Bacteria</taxon>
        <taxon>Bacillati</taxon>
        <taxon>Bacillota</taxon>
        <taxon>Bacilli</taxon>
        <taxon>Bacillales</taxon>
        <taxon>Paenibacillaceae</taxon>
        <taxon>Paenibacillus</taxon>
    </lineage>
</organism>
<gene>
    <name evidence="3" type="ORF">ACFQ2Z_14035</name>
</gene>
<feature type="signal peptide" evidence="1">
    <location>
        <begin position="1"/>
        <end position="21"/>
    </location>
</feature>
<keyword evidence="1" id="KW-0732">Signal</keyword>
<feature type="chain" id="PRO_5046322337" evidence="1">
    <location>
        <begin position="22"/>
        <end position="377"/>
    </location>
</feature>
<evidence type="ECO:0000259" key="2">
    <source>
        <dbReference type="Pfam" id="PF13810"/>
    </source>
</evidence>
<dbReference type="InterPro" id="IPR036278">
    <property type="entry name" value="Sialidase_sf"/>
</dbReference>
<dbReference type="Proteomes" id="UP001597211">
    <property type="component" value="Unassembled WGS sequence"/>
</dbReference>
<evidence type="ECO:0000313" key="4">
    <source>
        <dbReference type="Proteomes" id="UP001597211"/>
    </source>
</evidence>
<feature type="domain" description="DUF4185" evidence="2">
    <location>
        <begin position="56"/>
        <end position="367"/>
    </location>
</feature>
<reference evidence="4" key="1">
    <citation type="journal article" date="2019" name="Int. J. Syst. Evol. Microbiol.">
        <title>The Global Catalogue of Microorganisms (GCM) 10K type strain sequencing project: providing services to taxonomists for standard genome sequencing and annotation.</title>
        <authorList>
            <consortium name="The Broad Institute Genomics Platform"/>
            <consortium name="The Broad Institute Genome Sequencing Center for Infectious Disease"/>
            <person name="Wu L."/>
            <person name="Ma J."/>
        </authorList>
    </citation>
    <scope>NUCLEOTIDE SEQUENCE [LARGE SCALE GENOMIC DNA]</scope>
    <source>
        <strain evidence="4">CCUG 48216</strain>
    </source>
</reference>